<proteinExistence type="predicted"/>
<sequence length="304" mass="34631">MKLVYEDKDISDYINFSKAEFTDNAGNVADSVELILNDPKGTWSDWNPKKNDKLIISQDGLSTGTMYIDEIGQQRGTFILRALSIPQKAKNSNTQSWETVRFLEFATEIALRYGFSIETYGIENYLYERVDQYEESDFVFLARRCLLEGYVLKIADNKVIIYDESYIESQSAKEIYASLFDGDYKFLNKSSEIYNSCELMCGGMKASYSPSNAPNGPILKCSDIYFYSLDEGNRFAKNILRSKNKYETTGVFALKLNTELTAGSNTSITGVGILDGKYICEQTRHNFVNDGRTNFRVRKILEGY</sequence>
<dbReference type="RefSeq" id="WP_119367929.1">
    <property type="nucleotide sequence ID" value="NZ_QXDJ01000006.1"/>
</dbReference>
<reference evidence="1 2" key="1">
    <citation type="submission" date="2018-08" db="EMBL/GenBank/DDBJ databases">
        <title>Genome of Clostridium chromiireducens C1, DSM12136.</title>
        <authorList>
            <person name="Xing M."/>
            <person name="Wei Y."/>
            <person name="Ang E.L."/>
            <person name="Zhao H."/>
            <person name="Zhang Y."/>
        </authorList>
    </citation>
    <scope>NUCLEOTIDE SEQUENCE [LARGE SCALE GENOMIC DNA]</scope>
    <source>
        <strain evidence="1 2">C1</strain>
    </source>
</reference>
<evidence type="ECO:0008006" key="3">
    <source>
        <dbReference type="Google" id="ProtNLM"/>
    </source>
</evidence>
<comment type="caution">
    <text evidence="1">The sequence shown here is derived from an EMBL/GenBank/DDBJ whole genome shotgun (WGS) entry which is preliminary data.</text>
</comment>
<dbReference type="Proteomes" id="UP000265930">
    <property type="component" value="Unassembled WGS sequence"/>
</dbReference>
<name>A0A399IIL0_9CLOT</name>
<gene>
    <name evidence="1" type="ORF">D2A34_21915</name>
</gene>
<accession>A0A399IIL0</accession>
<evidence type="ECO:0000313" key="2">
    <source>
        <dbReference type="Proteomes" id="UP000265930"/>
    </source>
</evidence>
<dbReference type="AlphaFoldDB" id="A0A399IIL0"/>
<dbReference type="EMBL" id="QXDJ01000006">
    <property type="protein sequence ID" value="RII32854.1"/>
    <property type="molecule type" value="Genomic_DNA"/>
</dbReference>
<dbReference type="SUPFAM" id="SSF69279">
    <property type="entry name" value="Phage tail proteins"/>
    <property type="match status" value="1"/>
</dbReference>
<protein>
    <recommendedName>
        <fullName evidence="3">Phage late control D family protein</fullName>
    </recommendedName>
</protein>
<evidence type="ECO:0000313" key="1">
    <source>
        <dbReference type="EMBL" id="RII32854.1"/>
    </source>
</evidence>
<organism evidence="1 2">
    <name type="scientific">Clostridium chromiireducens</name>
    <dbReference type="NCBI Taxonomy" id="225345"/>
    <lineage>
        <taxon>Bacteria</taxon>
        <taxon>Bacillati</taxon>
        <taxon>Bacillota</taxon>
        <taxon>Clostridia</taxon>
        <taxon>Eubacteriales</taxon>
        <taxon>Clostridiaceae</taxon>
        <taxon>Clostridium</taxon>
    </lineage>
</organism>